<accession>A0AA49X4D9</accession>
<protein>
    <submittedName>
        <fullName evidence="1">Uncharacterized protein</fullName>
    </submittedName>
</protein>
<evidence type="ECO:0000313" key="1">
    <source>
        <dbReference type="EMBL" id="WLJ26225.1"/>
    </source>
</evidence>
<name>A0AA49X4D9_9VIRU</name>
<proteinExistence type="predicted"/>
<dbReference type="EMBL" id="OQ890323">
    <property type="protein sequence ID" value="WLJ26225.1"/>
    <property type="molecule type" value="Genomic_DNA"/>
</dbReference>
<reference evidence="1" key="1">
    <citation type="submission" date="2023-04" db="EMBL/GenBank/DDBJ databases">
        <title>The human skin virome in hidradenitis suppurativa patients.</title>
        <authorList>
            <person name="Jansen D."/>
        </authorList>
    </citation>
    <scope>NUCLEOTIDE SEQUENCE</scope>
    <source>
        <strain evidence="1">VC4_HSPhageB</strain>
    </source>
</reference>
<organism evidence="1">
    <name type="scientific">Firmicutes phage HS17</name>
    <dbReference type="NCBI Taxonomy" id="3056395"/>
    <lineage>
        <taxon>Viruses</taxon>
    </lineage>
</organism>
<sequence length="39" mass="4830">MLWWHSLFLCNKKSPEIYIPRLIILKVLKTKILHKFQSY</sequence>